<reference evidence="2 3" key="1">
    <citation type="submission" date="2014-10" db="EMBL/GenBank/DDBJ databases">
        <title>Draft genome of the hookworm Ancylostoma caninum.</title>
        <authorList>
            <person name="Mitreva M."/>
        </authorList>
    </citation>
    <scope>NUCLEOTIDE SEQUENCE [LARGE SCALE GENOMIC DNA]</scope>
    <source>
        <strain evidence="2 3">Baltimore</strain>
    </source>
</reference>
<name>A0A368F926_ANCCA</name>
<evidence type="ECO:0008006" key="4">
    <source>
        <dbReference type="Google" id="ProtNLM"/>
    </source>
</evidence>
<evidence type="ECO:0000313" key="2">
    <source>
        <dbReference type="EMBL" id="RCN28646.1"/>
    </source>
</evidence>
<keyword evidence="1" id="KW-0472">Membrane</keyword>
<comment type="caution">
    <text evidence="2">The sequence shown here is derived from an EMBL/GenBank/DDBJ whole genome shotgun (WGS) entry which is preliminary data.</text>
</comment>
<dbReference type="EMBL" id="JOJR01002432">
    <property type="protein sequence ID" value="RCN28646.1"/>
    <property type="molecule type" value="Genomic_DNA"/>
</dbReference>
<sequence length="69" mass="7646">MLTLLHLCIITAVIIFFNCVGLFGNLNVVVAVYRAPTLRTKAGFLMAILCILQSVCLMSELGNLRIYWG</sequence>
<dbReference type="Pfam" id="PF10320">
    <property type="entry name" value="7TM_GPCR_Srsx"/>
    <property type="match status" value="1"/>
</dbReference>
<keyword evidence="3" id="KW-1185">Reference proteome</keyword>
<feature type="transmembrane region" description="Helical" evidence="1">
    <location>
        <begin position="42"/>
        <end position="61"/>
    </location>
</feature>
<accession>A0A368F926</accession>
<dbReference type="Proteomes" id="UP000252519">
    <property type="component" value="Unassembled WGS sequence"/>
</dbReference>
<dbReference type="InterPro" id="IPR019424">
    <property type="entry name" value="7TM_GPCR_Srsx"/>
</dbReference>
<evidence type="ECO:0000256" key="1">
    <source>
        <dbReference type="SAM" id="Phobius"/>
    </source>
</evidence>
<dbReference type="OrthoDB" id="5865233at2759"/>
<gene>
    <name evidence="2" type="ORF">ANCCAN_25610</name>
</gene>
<keyword evidence="1" id="KW-0812">Transmembrane</keyword>
<protein>
    <recommendedName>
        <fullName evidence="4">G-protein coupled receptors family 1 profile domain-containing protein</fullName>
    </recommendedName>
</protein>
<dbReference type="AlphaFoldDB" id="A0A368F926"/>
<evidence type="ECO:0000313" key="3">
    <source>
        <dbReference type="Proteomes" id="UP000252519"/>
    </source>
</evidence>
<proteinExistence type="predicted"/>
<organism evidence="2 3">
    <name type="scientific">Ancylostoma caninum</name>
    <name type="common">Dog hookworm</name>
    <dbReference type="NCBI Taxonomy" id="29170"/>
    <lineage>
        <taxon>Eukaryota</taxon>
        <taxon>Metazoa</taxon>
        <taxon>Ecdysozoa</taxon>
        <taxon>Nematoda</taxon>
        <taxon>Chromadorea</taxon>
        <taxon>Rhabditida</taxon>
        <taxon>Rhabditina</taxon>
        <taxon>Rhabditomorpha</taxon>
        <taxon>Strongyloidea</taxon>
        <taxon>Ancylostomatidae</taxon>
        <taxon>Ancylostomatinae</taxon>
        <taxon>Ancylostoma</taxon>
    </lineage>
</organism>
<feature type="transmembrane region" description="Helical" evidence="1">
    <location>
        <begin position="7"/>
        <end position="30"/>
    </location>
</feature>
<keyword evidence="1" id="KW-1133">Transmembrane helix</keyword>